<dbReference type="Proteomes" id="UP001151532">
    <property type="component" value="Chromosome 16"/>
</dbReference>
<keyword evidence="1" id="KW-0732">Signal</keyword>
<reference evidence="2" key="2">
    <citation type="journal article" date="2023" name="Int. J. Mol. Sci.">
        <title>De Novo Assembly and Annotation of 11 Diverse Shrub Willow (Salix) Genomes Reveals Novel Gene Organization in Sex-Linked Regions.</title>
        <authorList>
            <person name="Hyden B."/>
            <person name="Feng K."/>
            <person name="Yates T.B."/>
            <person name="Jawdy S."/>
            <person name="Cereghino C."/>
            <person name="Smart L.B."/>
            <person name="Muchero W."/>
        </authorList>
    </citation>
    <scope>NUCLEOTIDE SEQUENCE</scope>
    <source>
        <tissue evidence="2">Shoot tip</tissue>
    </source>
</reference>
<keyword evidence="3" id="KW-1185">Reference proteome</keyword>
<proteinExistence type="predicted"/>
<feature type="chain" id="PRO_5040245575" evidence="1">
    <location>
        <begin position="27"/>
        <end position="97"/>
    </location>
</feature>
<accession>A0A9Q0VT06</accession>
<evidence type="ECO:0000313" key="2">
    <source>
        <dbReference type="EMBL" id="KAJ6753846.1"/>
    </source>
</evidence>
<name>A0A9Q0VT06_SALPP</name>
<protein>
    <submittedName>
        <fullName evidence="2">Uncharacterized protein</fullName>
    </submittedName>
</protein>
<feature type="signal peptide" evidence="1">
    <location>
        <begin position="1"/>
        <end position="26"/>
    </location>
</feature>
<reference evidence="2" key="1">
    <citation type="submission" date="2022-11" db="EMBL/GenBank/DDBJ databases">
        <authorList>
            <person name="Hyden B.L."/>
            <person name="Feng K."/>
            <person name="Yates T."/>
            <person name="Jawdy S."/>
            <person name="Smart L.B."/>
            <person name="Muchero W."/>
        </authorList>
    </citation>
    <scope>NUCLEOTIDE SEQUENCE</scope>
    <source>
        <tissue evidence="2">Shoot tip</tissue>
    </source>
</reference>
<comment type="caution">
    <text evidence="2">The sequence shown here is derived from an EMBL/GenBank/DDBJ whole genome shotgun (WGS) entry which is preliminary data.</text>
</comment>
<dbReference type="AlphaFoldDB" id="A0A9Q0VT06"/>
<evidence type="ECO:0000313" key="3">
    <source>
        <dbReference type="Proteomes" id="UP001151532"/>
    </source>
</evidence>
<dbReference type="EMBL" id="JAPFFK010000007">
    <property type="protein sequence ID" value="KAJ6753846.1"/>
    <property type="molecule type" value="Genomic_DNA"/>
</dbReference>
<sequence length="97" mass="11267">MSSPPMELSFYLSLSLLCSISIIAHSTVRPNSTFKYFNEGEFGDFLTEYRATFRPLDITESVFQLLFYNTTPDAYTLAIRMGSRRSESLRRYVWEAN</sequence>
<evidence type="ECO:0000256" key="1">
    <source>
        <dbReference type="SAM" id="SignalP"/>
    </source>
</evidence>
<gene>
    <name evidence="2" type="ORF">OIU79_026637</name>
</gene>
<dbReference type="OrthoDB" id="1884773at2759"/>
<organism evidence="2 3">
    <name type="scientific">Salix purpurea</name>
    <name type="common">Purple osier willow</name>
    <dbReference type="NCBI Taxonomy" id="77065"/>
    <lineage>
        <taxon>Eukaryota</taxon>
        <taxon>Viridiplantae</taxon>
        <taxon>Streptophyta</taxon>
        <taxon>Embryophyta</taxon>
        <taxon>Tracheophyta</taxon>
        <taxon>Spermatophyta</taxon>
        <taxon>Magnoliopsida</taxon>
        <taxon>eudicotyledons</taxon>
        <taxon>Gunneridae</taxon>
        <taxon>Pentapetalae</taxon>
        <taxon>rosids</taxon>
        <taxon>fabids</taxon>
        <taxon>Malpighiales</taxon>
        <taxon>Salicaceae</taxon>
        <taxon>Saliceae</taxon>
        <taxon>Salix</taxon>
    </lineage>
</organism>